<comment type="similarity">
    <text evidence="3">Belongs to the metallo-dependent hydrolases superfamily. Adenosine and AMP deaminases family. ADGF subfamily.</text>
</comment>
<evidence type="ECO:0000256" key="1">
    <source>
        <dbReference type="ARBA" id="ARBA00001947"/>
    </source>
</evidence>
<dbReference type="Proteomes" id="UP000234585">
    <property type="component" value="Unassembled WGS sequence"/>
</dbReference>
<dbReference type="GO" id="GO:0004000">
    <property type="term" value="F:adenosine deaminase activity"/>
    <property type="evidence" value="ECO:0007669"/>
    <property type="project" value="TreeGrafter"/>
</dbReference>
<keyword evidence="6" id="KW-0479">Metal-binding</keyword>
<evidence type="ECO:0000256" key="8">
    <source>
        <dbReference type="ARBA" id="ARBA00022801"/>
    </source>
</evidence>
<dbReference type="InterPro" id="IPR032466">
    <property type="entry name" value="Metal_Hydrolase"/>
</dbReference>
<dbReference type="InterPro" id="IPR001365">
    <property type="entry name" value="A_deaminase_dom"/>
</dbReference>
<evidence type="ECO:0000256" key="6">
    <source>
        <dbReference type="ARBA" id="ARBA00022723"/>
    </source>
</evidence>
<dbReference type="STRING" id="41067.A0A2I2FKB7"/>
<name>A0A2I2FKB7_ASPCN</name>
<dbReference type="PANTHER" id="PTHR11409">
    <property type="entry name" value="ADENOSINE DEAMINASE"/>
    <property type="match status" value="1"/>
</dbReference>
<keyword evidence="5" id="KW-0964">Secreted</keyword>
<dbReference type="Gene3D" id="3.20.20.140">
    <property type="entry name" value="Metal-dependent hydrolases"/>
    <property type="match status" value="1"/>
</dbReference>
<sequence length="558" mass="62671">MEQKDIEWELEEGIPQLEDPFIQQYLKGRDSLISEEQKQRHDANFRKALTPMAARACDIVARIRDQEFRQMLGKHRDGSDDSSSPAETSRLWKVVQKLPKGSLLHVYLHAAVDIDFIVNEALTTPGLHICASQPLAQGEDCKSVPFHFRYSTRRASESEARPNIWTGTYHPGALVPVSEAASSFPDGGEPGFRLWLQQRCTNTQRESGQSTGTNETTTFSEVSLPILNSLLSYEPILRSCLRRIFRQLAADNIRYAELRNVFSAPFTLKGANTFEEGYTAWCRVFQEEVEQFKRTDEGRSFHGARVIWATLRSLPTKQFVQSMQECVLAKLDVPGVICGYDIAEPEDGGKPLVELVPLLFYFRRLCAEEGVVIPFLFHAGGNLGDDDNVDRNLFDAILLGTRRIGHGSSLHRHPLLVDLVKEKKILIESCVRSHGALRIADAVQSHPLLALSSRGVPVALCSGTPGVCGQNANTLTLDYWTALQGFQSLGLTGVAMMMENSIRWSCYEDQTLSEWLSGIGEGVTGSGVKASRLREWYEEFEKFCEWVLEEFYELDLDD</sequence>
<dbReference type="InterPro" id="IPR006330">
    <property type="entry name" value="Ado/ade_deaminase"/>
</dbReference>
<dbReference type="GO" id="GO:0046103">
    <property type="term" value="P:inosine biosynthetic process"/>
    <property type="evidence" value="ECO:0007669"/>
    <property type="project" value="TreeGrafter"/>
</dbReference>
<dbReference type="EC" id="3.5.4.4" evidence="4"/>
<dbReference type="GO" id="GO:0046872">
    <property type="term" value="F:metal ion binding"/>
    <property type="evidence" value="ECO:0007669"/>
    <property type="project" value="UniProtKB-KW"/>
</dbReference>
<keyword evidence="8" id="KW-0378">Hydrolase</keyword>
<evidence type="ECO:0000259" key="10">
    <source>
        <dbReference type="Pfam" id="PF00962"/>
    </source>
</evidence>
<dbReference type="GO" id="GO:0006154">
    <property type="term" value="P:adenosine catabolic process"/>
    <property type="evidence" value="ECO:0007669"/>
    <property type="project" value="TreeGrafter"/>
</dbReference>
<reference evidence="11 12" key="1">
    <citation type="submission" date="2017-12" db="EMBL/GenBank/DDBJ databases">
        <authorList>
            <consortium name="DOE Joint Genome Institute"/>
            <person name="Haridas S."/>
            <person name="Kjaerbolling I."/>
            <person name="Vesth T.C."/>
            <person name="Frisvad J.C."/>
            <person name="Nybo J.L."/>
            <person name="Theobald S."/>
            <person name="Kuo A."/>
            <person name="Bowyer P."/>
            <person name="Matsuda Y."/>
            <person name="Mondo S."/>
            <person name="Lyhne E.K."/>
            <person name="Kogle M.E."/>
            <person name="Clum A."/>
            <person name="Lipzen A."/>
            <person name="Salamov A."/>
            <person name="Ngan C.Y."/>
            <person name="Daum C."/>
            <person name="Chiniquy J."/>
            <person name="Barry K."/>
            <person name="LaButti K."/>
            <person name="Simmons B.A."/>
            <person name="Magnuson J.K."/>
            <person name="Mortensen U.H."/>
            <person name="Larsen T.O."/>
            <person name="Grigoriev I.V."/>
            <person name="Baker S.E."/>
            <person name="Andersen M.R."/>
            <person name="Nordberg H.P."/>
            <person name="Cantor M.N."/>
            <person name="Hua S.X."/>
        </authorList>
    </citation>
    <scope>NUCLEOTIDE SEQUENCE [LARGE SCALE GENOMIC DNA]</scope>
    <source>
        <strain evidence="11 12">CBS 102.13</strain>
    </source>
</reference>
<proteinExistence type="inferred from homology"/>
<dbReference type="GO" id="GO:0005576">
    <property type="term" value="C:extracellular region"/>
    <property type="evidence" value="ECO:0007669"/>
    <property type="project" value="UniProtKB-SubCell"/>
</dbReference>
<evidence type="ECO:0000256" key="7">
    <source>
        <dbReference type="ARBA" id="ARBA00022729"/>
    </source>
</evidence>
<comment type="cofactor">
    <cofactor evidence="1">
        <name>Zn(2+)</name>
        <dbReference type="ChEBI" id="CHEBI:29105"/>
    </cofactor>
</comment>
<comment type="subcellular location">
    <subcellularLocation>
        <location evidence="2">Secreted</location>
    </subcellularLocation>
</comment>
<evidence type="ECO:0000256" key="4">
    <source>
        <dbReference type="ARBA" id="ARBA00012784"/>
    </source>
</evidence>
<evidence type="ECO:0000256" key="9">
    <source>
        <dbReference type="ARBA" id="ARBA00047764"/>
    </source>
</evidence>
<dbReference type="EMBL" id="KZ559122">
    <property type="protein sequence ID" value="PLB41052.1"/>
    <property type="molecule type" value="Genomic_DNA"/>
</dbReference>
<dbReference type="AlphaFoldDB" id="A0A2I2FKB7"/>
<dbReference type="FunFam" id="3.20.20.140:FF:000017">
    <property type="entry name" value="Adenosine deaminase 2"/>
    <property type="match status" value="1"/>
</dbReference>
<evidence type="ECO:0000256" key="3">
    <source>
        <dbReference type="ARBA" id="ARBA00006083"/>
    </source>
</evidence>
<evidence type="ECO:0000313" key="12">
    <source>
        <dbReference type="Proteomes" id="UP000234585"/>
    </source>
</evidence>
<evidence type="ECO:0000256" key="5">
    <source>
        <dbReference type="ARBA" id="ARBA00022525"/>
    </source>
</evidence>
<dbReference type="GeneID" id="36518588"/>
<comment type="catalytic activity">
    <reaction evidence="9">
        <text>adenosine + H2O + H(+) = inosine + NH4(+)</text>
        <dbReference type="Rhea" id="RHEA:24408"/>
        <dbReference type="ChEBI" id="CHEBI:15377"/>
        <dbReference type="ChEBI" id="CHEBI:15378"/>
        <dbReference type="ChEBI" id="CHEBI:16335"/>
        <dbReference type="ChEBI" id="CHEBI:17596"/>
        <dbReference type="ChEBI" id="CHEBI:28938"/>
        <dbReference type="EC" id="3.5.4.4"/>
    </reaction>
</comment>
<keyword evidence="7" id="KW-0732">Signal</keyword>
<keyword evidence="12" id="KW-1185">Reference proteome</keyword>
<accession>A0A2I2FKB7</accession>
<dbReference type="PANTHER" id="PTHR11409:SF39">
    <property type="entry name" value="ADENOSINE DEAMINASE 2"/>
    <property type="match status" value="1"/>
</dbReference>
<evidence type="ECO:0000313" key="11">
    <source>
        <dbReference type="EMBL" id="PLB41052.1"/>
    </source>
</evidence>
<organism evidence="11 12">
    <name type="scientific">Aspergillus candidus</name>
    <dbReference type="NCBI Taxonomy" id="41067"/>
    <lineage>
        <taxon>Eukaryota</taxon>
        <taxon>Fungi</taxon>
        <taxon>Dikarya</taxon>
        <taxon>Ascomycota</taxon>
        <taxon>Pezizomycotina</taxon>
        <taxon>Eurotiomycetes</taxon>
        <taxon>Eurotiomycetidae</taxon>
        <taxon>Eurotiales</taxon>
        <taxon>Aspergillaceae</taxon>
        <taxon>Aspergillus</taxon>
        <taxon>Aspergillus subgen. Circumdati</taxon>
    </lineage>
</organism>
<dbReference type="RefSeq" id="XP_024675064.1">
    <property type="nucleotide sequence ID" value="XM_024811428.1"/>
</dbReference>
<dbReference type="OrthoDB" id="7202371at2759"/>
<evidence type="ECO:0000256" key="2">
    <source>
        <dbReference type="ARBA" id="ARBA00004613"/>
    </source>
</evidence>
<gene>
    <name evidence="11" type="ORF">BDW47DRAFT_100420</name>
</gene>
<protein>
    <recommendedName>
        <fullName evidence="4">adenosine deaminase</fullName>
        <ecNumber evidence="4">3.5.4.4</ecNumber>
    </recommendedName>
</protein>
<dbReference type="Pfam" id="PF00962">
    <property type="entry name" value="A_deaminase"/>
    <property type="match status" value="1"/>
</dbReference>
<dbReference type="SUPFAM" id="SSF51556">
    <property type="entry name" value="Metallo-dependent hydrolases"/>
    <property type="match status" value="1"/>
</dbReference>
<feature type="domain" description="Adenosine deaminase" evidence="10">
    <location>
        <begin position="237"/>
        <end position="517"/>
    </location>
</feature>